<dbReference type="OrthoDB" id="416253at2759"/>
<reference evidence="9" key="2">
    <citation type="submission" date="2015-01" db="EMBL/GenBank/DDBJ databases">
        <title>Evolutionary Origins and Diversification of the Mycorrhizal Mutualists.</title>
        <authorList>
            <consortium name="DOE Joint Genome Institute"/>
            <consortium name="Mycorrhizal Genomics Consortium"/>
            <person name="Kohler A."/>
            <person name="Kuo A."/>
            <person name="Nagy L.G."/>
            <person name="Floudas D."/>
            <person name="Copeland A."/>
            <person name="Barry K.W."/>
            <person name="Cichocki N."/>
            <person name="Veneault-Fourrey C."/>
            <person name="LaButti K."/>
            <person name="Lindquist E.A."/>
            <person name="Lipzen A."/>
            <person name="Lundell T."/>
            <person name="Morin E."/>
            <person name="Murat C."/>
            <person name="Riley R."/>
            <person name="Ohm R."/>
            <person name="Sun H."/>
            <person name="Tunlid A."/>
            <person name="Henrissat B."/>
            <person name="Grigoriev I.V."/>
            <person name="Hibbett D.S."/>
            <person name="Martin F."/>
        </authorList>
    </citation>
    <scope>NUCLEOTIDE SEQUENCE [LARGE SCALE GENOMIC DNA]</scope>
    <source>
        <strain evidence="9">Foug A</strain>
    </source>
</reference>
<keyword evidence="9" id="KW-1185">Reference proteome</keyword>
<feature type="active site" description="Proton donor" evidence="4">
    <location>
        <position position="35"/>
    </location>
</feature>
<dbReference type="PANTHER" id="PTHR43827">
    <property type="entry name" value="2,5-DIKETO-D-GLUCONIC ACID REDUCTASE"/>
    <property type="match status" value="1"/>
</dbReference>
<feature type="binding site" evidence="5">
    <location>
        <position position="89"/>
    </location>
    <ligand>
        <name>substrate</name>
    </ligand>
</feature>
<evidence type="ECO:0000256" key="3">
    <source>
        <dbReference type="ARBA" id="ARBA00023002"/>
    </source>
</evidence>
<name>A0A0C3DZA8_9AGAM</name>
<evidence type="ECO:0000259" key="7">
    <source>
        <dbReference type="Pfam" id="PF00248"/>
    </source>
</evidence>
<dbReference type="InterPro" id="IPR023210">
    <property type="entry name" value="NADP_OxRdtase_dom"/>
</dbReference>
<dbReference type="PROSITE" id="PS00062">
    <property type="entry name" value="ALDOKETO_REDUCTASE_2"/>
    <property type="match status" value="1"/>
</dbReference>
<reference evidence="8 9" key="1">
    <citation type="submission" date="2014-04" db="EMBL/GenBank/DDBJ databases">
        <authorList>
            <consortium name="DOE Joint Genome Institute"/>
            <person name="Kuo A."/>
            <person name="Kohler A."/>
            <person name="Nagy L.G."/>
            <person name="Floudas D."/>
            <person name="Copeland A."/>
            <person name="Barry K.W."/>
            <person name="Cichocki N."/>
            <person name="Veneault-Fourrey C."/>
            <person name="LaButti K."/>
            <person name="Lindquist E.A."/>
            <person name="Lipzen A."/>
            <person name="Lundell T."/>
            <person name="Morin E."/>
            <person name="Murat C."/>
            <person name="Sun H."/>
            <person name="Tunlid A."/>
            <person name="Henrissat B."/>
            <person name="Grigoriev I.V."/>
            <person name="Hibbett D.S."/>
            <person name="Martin F."/>
            <person name="Nordberg H.P."/>
            <person name="Cantor M.N."/>
            <person name="Hua S.X."/>
        </authorList>
    </citation>
    <scope>NUCLEOTIDE SEQUENCE [LARGE SCALE GENOMIC DNA]</scope>
    <source>
        <strain evidence="8 9">Foug A</strain>
    </source>
</reference>
<dbReference type="GO" id="GO:0016652">
    <property type="term" value="F:oxidoreductase activity, acting on NAD(P)H as acceptor"/>
    <property type="evidence" value="ECO:0007669"/>
    <property type="project" value="InterPro"/>
</dbReference>
<dbReference type="PRINTS" id="PR00069">
    <property type="entry name" value="ALDKETRDTASE"/>
</dbReference>
<dbReference type="Gene3D" id="3.20.20.100">
    <property type="entry name" value="NADP-dependent oxidoreductase domain"/>
    <property type="match status" value="1"/>
</dbReference>
<evidence type="ECO:0000313" key="9">
    <source>
        <dbReference type="Proteomes" id="UP000053989"/>
    </source>
</evidence>
<proteinExistence type="inferred from homology"/>
<dbReference type="AlphaFoldDB" id="A0A0C3DZA8"/>
<evidence type="ECO:0000256" key="6">
    <source>
        <dbReference type="PIRSR" id="PIRSR000097-3"/>
    </source>
</evidence>
<dbReference type="EMBL" id="KN822020">
    <property type="protein sequence ID" value="KIM65895.1"/>
    <property type="molecule type" value="Genomic_DNA"/>
</dbReference>
<protein>
    <recommendedName>
        <fullName evidence="7">NADP-dependent oxidoreductase domain-containing protein</fullName>
    </recommendedName>
</protein>
<comment type="similarity">
    <text evidence="1">Belongs to the aldo/keto reductase family.</text>
</comment>
<dbReference type="HOGENOM" id="CLU_023205_0_3_1"/>
<organism evidence="8 9">
    <name type="scientific">Scleroderma citrinum Foug A</name>
    <dbReference type="NCBI Taxonomy" id="1036808"/>
    <lineage>
        <taxon>Eukaryota</taxon>
        <taxon>Fungi</taxon>
        <taxon>Dikarya</taxon>
        <taxon>Basidiomycota</taxon>
        <taxon>Agaricomycotina</taxon>
        <taxon>Agaricomycetes</taxon>
        <taxon>Agaricomycetidae</taxon>
        <taxon>Boletales</taxon>
        <taxon>Sclerodermatineae</taxon>
        <taxon>Sclerodermataceae</taxon>
        <taxon>Scleroderma</taxon>
    </lineage>
</organism>
<dbReference type="InParanoid" id="A0A0C3DZA8"/>
<evidence type="ECO:0000313" key="8">
    <source>
        <dbReference type="EMBL" id="KIM65895.1"/>
    </source>
</evidence>
<dbReference type="SUPFAM" id="SSF51430">
    <property type="entry name" value="NAD(P)-linked oxidoreductase"/>
    <property type="match status" value="1"/>
</dbReference>
<feature type="site" description="Lowers pKa of active site Tyr" evidence="6">
    <location>
        <position position="60"/>
    </location>
</feature>
<sequence>MAFGTGSTMKFTDVSKYVKQAIDCGFRHIDTAIYYQTEKYVGAAIRESGLPRSSFYITTKYDGDDVVRKRAQESLEQLGLTYVDLYLVHVPRIMDDFETNWREFEALKKDGLVKSIGVSNFMMKDLQTLLSTAKEKPVVNQIELHPYNYSTMKELLTYCAHHRIVVQAYGCLNPLTKNPGGPVDSVVDAVARRLGATATQVLFAWAKSKGAAIVTTSRRKEHLREYLAVENLCPLTLEEIAFIDEAGAKGPLE</sequence>
<dbReference type="PANTHER" id="PTHR43827:SF3">
    <property type="entry name" value="NADP-DEPENDENT OXIDOREDUCTASE DOMAIN-CONTAINING PROTEIN"/>
    <property type="match status" value="1"/>
</dbReference>
<keyword evidence="3" id="KW-0560">Oxidoreductase</keyword>
<evidence type="ECO:0000256" key="4">
    <source>
        <dbReference type="PIRSR" id="PIRSR000097-1"/>
    </source>
</evidence>
<accession>A0A0C3DZA8</accession>
<gene>
    <name evidence="8" type="ORF">SCLCIDRAFT_1156882</name>
</gene>
<dbReference type="Proteomes" id="UP000053989">
    <property type="component" value="Unassembled WGS sequence"/>
</dbReference>
<dbReference type="PIRSF" id="PIRSF000097">
    <property type="entry name" value="AKR"/>
    <property type="match status" value="1"/>
</dbReference>
<dbReference type="Pfam" id="PF00248">
    <property type="entry name" value="Aldo_ket_red"/>
    <property type="match status" value="1"/>
</dbReference>
<dbReference type="PROSITE" id="PS00798">
    <property type="entry name" value="ALDOKETO_REDUCTASE_1"/>
    <property type="match status" value="1"/>
</dbReference>
<dbReference type="GO" id="GO:0016616">
    <property type="term" value="F:oxidoreductase activity, acting on the CH-OH group of donors, NAD or NADP as acceptor"/>
    <property type="evidence" value="ECO:0007669"/>
    <property type="project" value="UniProtKB-ARBA"/>
</dbReference>
<keyword evidence="2" id="KW-0521">NADP</keyword>
<evidence type="ECO:0000256" key="2">
    <source>
        <dbReference type="ARBA" id="ARBA00022857"/>
    </source>
</evidence>
<feature type="domain" description="NADP-dependent oxidoreductase" evidence="7">
    <location>
        <begin position="2"/>
        <end position="246"/>
    </location>
</feature>
<dbReference type="InterPro" id="IPR020471">
    <property type="entry name" value="AKR"/>
</dbReference>
<dbReference type="InterPro" id="IPR018170">
    <property type="entry name" value="Aldo/ket_reductase_CS"/>
</dbReference>
<dbReference type="CDD" id="cd19120">
    <property type="entry name" value="AKR_AKR3C2-3"/>
    <property type="match status" value="1"/>
</dbReference>
<evidence type="ECO:0000256" key="5">
    <source>
        <dbReference type="PIRSR" id="PIRSR000097-2"/>
    </source>
</evidence>
<dbReference type="STRING" id="1036808.A0A0C3DZA8"/>
<evidence type="ECO:0000256" key="1">
    <source>
        <dbReference type="ARBA" id="ARBA00007905"/>
    </source>
</evidence>
<dbReference type="InterPro" id="IPR044494">
    <property type="entry name" value="AKR3C2/3"/>
</dbReference>
<dbReference type="InterPro" id="IPR036812">
    <property type="entry name" value="NAD(P)_OxRdtase_dom_sf"/>
</dbReference>